<proteinExistence type="predicted"/>
<organism evidence="1 2">
    <name type="scientific">candidate division WWE3 bacterium</name>
    <dbReference type="NCBI Taxonomy" id="2053526"/>
    <lineage>
        <taxon>Bacteria</taxon>
        <taxon>Katanobacteria</taxon>
    </lineage>
</organism>
<dbReference type="Proteomes" id="UP000710385">
    <property type="component" value="Unassembled WGS sequence"/>
</dbReference>
<sequence>MRRAAISVPSNLAEGYRRRRFGSQLQFALVAYGSASELETQLMLIQDLKLADTVPVRSIEQDLEHVLRLLNGYCTYLRHQRNGKTSGSND</sequence>
<comment type="caution">
    <text evidence="1">The sequence shown here is derived from an EMBL/GenBank/DDBJ whole genome shotgun (WGS) entry which is preliminary data.</text>
</comment>
<dbReference type="NCBIfam" id="TIGR02436">
    <property type="entry name" value="four helix bundle protein"/>
    <property type="match status" value="1"/>
</dbReference>
<dbReference type="AlphaFoldDB" id="A0A928TVS4"/>
<dbReference type="SUPFAM" id="SSF158446">
    <property type="entry name" value="IVS-encoded protein-like"/>
    <property type="match status" value="1"/>
</dbReference>
<protein>
    <submittedName>
        <fullName evidence="1">Four helix bundle protein</fullName>
    </submittedName>
</protein>
<dbReference type="EMBL" id="JABTTY010000001">
    <property type="protein sequence ID" value="MBE7525305.1"/>
    <property type="molecule type" value="Genomic_DNA"/>
</dbReference>
<name>A0A928TVS4_UNCKA</name>
<evidence type="ECO:0000313" key="2">
    <source>
        <dbReference type="Proteomes" id="UP000710385"/>
    </source>
</evidence>
<dbReference type="Pfam" id="PF05635">
    <property type="entry name" value="23S_rRNA_IVP"/>
    <property type="match status" value="1"/>
</dbReference>
<dbReference type="InterPro" id="IPR036583">
    <property type="entry name" value="23S_rRNA_IVS_sf"/>
</dbReference>
<reference evidence="1" key="1">
    <citation type="submission" date="2020-05" db="EMBL/GenBank/DDBJ databases">
        <title>High-Quality Genomes of Partial-Nitritation/Anammox System by Hierarchical Clustering Based Hybrid Assembly.</title>
        <authorList>
            <person name="Liu L."/>
            <person name="Wang Y."/>
            <person name="Che Y."/>
            <person name="Chen Y."/>
            <person name="Xia Y."/>
            <person name="Luo R."/>
            <person name="Cheng S.H."/>
            <person name="Zheng C."/>
            <person name="Zhang T."/>
        </authorList>
    </citation>
    <scope>NUCLEOTIDE SEQUENCE</scope>
    <source>
        <strain evidence="1">H1_PAT1</strain>
    </source>
</reference>
<evidence type="ECO:0000313" key="1">
    <source>
        <dbReference type="EMBL" id="MBE7525305.1"/>
    </source>
</evidence>
<dbReference type="Gene3D" id="1.20.1440.60">
    <property type="entry name" value="23S rRNA-intervening sequence"/>
    <property type="match status" value="1"/>
</dbReference>
<accession>A0A928TVS4</accession>
<gene>
    <name evidence="1" type="ORF">HS096_02880</name>
</gene>
<dbReference type="InterPro" id="IPR012657">
    <property type="entry name" value="23S_rRNA-intervening_sequence"/>
</dbReference>
<dbReference type="PANTHER" id="PTHR38471:SF2">
    <property type="entry name" value="FOUR HELIX BUNDLE PROTEIN"/>
    <property type="match status" value="1"/>
</dbReference>
<dbReference type="PANTHER" id="PTHR38471">
    <property type="entry name" value="FOUR HELIX BUNDLE PROTEIN"/>
    <property type="match status" value="1"/>
</dbReference>